<keyword evidence="5 7" id="KW-0067">ATP-binding</keyword>
<evidence type="ECO:0000256" key="1">
    <source>
        <dbReference type="ARBA" id="ARBA00004417"/>
    </source>
</evidence>
<feature type="domain" description="ABC transporter" evidence="6">
    <location>
        <begin position="19"/>
        <end position="267"/>
    </location>
</feature>
<dbReference type="InterPro" id="IPR027417">
    <property type="entry name" value="P-loop_NTPase"/>
</dbReference>
<dbReference type="SUPFAM" id="SSF52540">
    <property type="entry name" value="P-loop containing nucleoside triphosphate hydrolases"/>
    <property type="match status" value="1"/>
</dbReference>
<dbReference type="EMBL" id="LWDL01000010">
    <property type="protein sequence ID" value="OQW53209.1"/>
    <property type="molecule type" value="Genomic_DNA"/>
</dbReference>
<dbReference type="Pfam" id="PF00005">
    <property type="entry name" value="ABC_tran"/>
    <property type="match status" value="1"/>
</dbReference>
<sequence length="375" mass="40407">MTKADTAPEQSPPLRPHILEAEGIVKQFGSSRLFGRSDPVRAVDGVSLQVRKGERLAIVGESGCGKSTLGRCLLRLIEADAGSVRFEGVDLMALDDKAMRQRRKALQIVFQDPYASLNPRHTVATLIGEPIRFHGIAKGRDVADHVARMLGLVGLPAAYASRYPHEFSGGQRQRIAIARALASGPRLLVGDEPVSALDVSIQAQIINLLEDLGSELGFTLVLIAHNLAVIRHVSERVAVMYLGEIVEFAPADALFETPLHPYTQALIASAPIADPAARRQHALLEGDPPSPSRPPSGCRFHTRCAHARARCSSERPVSETVEEGRSVSCHFWREIAAAGASAPLAFTPSIQRQQRIAVFADALRQSSSQGGSITP</sequence>
<comment type="caution">
    <text evidence="7">The sequence shown here is derived from an EMBL/GenBank/DDBJ whole genome shotgun (WGS) entry which is preliminary data.</text>
</comment>
<evidence type="ECO:0000256" key="4">
    <source>
        <dbReference type="ARBA" id="ARBA00022741"/>
    </source>
</evidence>
<dbReference type="PROSITE" id="PS00211">
    <property type="entry name" value="ABC_TRANSPORTER_1"/>
    <property type="match status" value="1"/>
</dbReference>
<dbReference type="Pfam" id="PF08352">
    <property type="entry name" value="oligo_HPY"/>
    <property type="match status" value="1"/>
</dbReference>
<dbReference type="PANTHER" id="PTHR43776">
    <property type="entry name" value="TRANSPORT ATP-BINDING PROTEIN"/>
    <property type="match status" value="1"/>
</dbReference>
<gene>
    <name evidence="7" type="ORF">A4S15_05400</name>
</gene>
<evidence type="ECO:0000256" key="5">
    <source>
        <dbReference type="ARBA" id="ARBA00022840"/>
    </source>
</evidence>
<comment type="subcellular location">
    <subcellularLocation>
        <location evidence="1">Cell inner membrane</location>
        <topology evidence="1">Peripheral membrane protein</topology>
    </subcellularLocation>
</comment>
<dbReference type="GO" id="GO:0016887">
    <property type="term" value="F:ATP hydrolysis activity"/>
    <property type="evidence" value="ECO:0007669"/>
    <property type="project" value="InterPro"/>
</dbReference>
<accession>A0A1W9I0M3</accession>
<evidence type="ECO:0000313" key="8">
    <source>
        <dbReference type="Proteomes" id="UP000192872"/>
    </source>
</evidence>
<dbReference type="RefSeq" id="WP_376800952.1">
    <property type="nucleotide sequence ID" value="NZ_DBNB01000038.1"/>
</dbReference>
<dbReference type="CDD" id="cd03257">
    <property type="entry name" value="ABC_NikE_OppD_transporters"/>
    <property type="match status" value="1"/>
</dbReference>
<dbReference type="InterPro" id="IPR050319">
    <property type="entry name" value="ABC_transp_ATP-bind"/>
</dbReference>
<dbReference type="InterPro" id="IPR013563">
    <property type="entry name" value="Oligopep_ABC_C"/>
</dbReference>
<protein>
    <submittedName>
        <fullName evidence="7">Oligopeptide ABC transporter ATP-binding protein</fullName>
    </submittedName>
</protein>
<dbReference type="GO" id="GO:0005524">
    <property type="term" value="F:ATP binding"/>
    <property type="evidence" value="ECO:0007669"/>
    <property type="project" value="UniProtKB-KW"/>
</dbReference>
<keyword evidence="4" id="KW-0547">Nucleotide-binding</keyword>
<reference evidence="7 8" key="1">
    <citation type="journal article" date="2017" name="Water Res.">
        <title>Comammox in drinking water systems.</title>
        <authorList>
            <person name="Wang Y."/>
            <person name="Ma L."/>
            <person name="Mao Y."/>
            <person name="Jiang X."/>
            <person name="Xia Y."/>
            <person name="Yu K."/>
            <person name="Li B."/>
            <person name="Zhang T."/>
        </authorList>
    </citation>
    <scope>NUCLEOTIDE SEQUENCE [LARGE SCALE GENOMIC DNA]</scope>
    <source>
        <strain evidence="7">SG_bin8</strain>
    </source>
</reference>
<dbReference type="Proteomes" id="UP000192872">
    <property type="component" value="Unassembled WGS sequence"/>
</dbReference>
<dbReference type="GO" id="GO:0005886">
    <property type="term" value="C:plasma membrane"/>
    <property type="evidence" value="ECO:0007669"/>
    <property type="project" value="UniProtKB-SubCell"/>
</dbReference>
<evidence type="ECO:0000259" key="6">
    <source>
        <dbReference type="PROSITE" id="PS50893"/>
    </source>
</evidence>
<dbReference type="InterPro" id="IPR017871">
    <property type="entry name" value="ABC_transporter-like_CS"/>
</dbReference>
<dbReference type="FunFam" id="3.40.50.300:FF:000016">
    <property type="entry name" value="Oligopeptide ABC transporter ATP-binding component"/>
    <property type="match status" value="1"/>
</dbReference>
<name>A0A1W9I0M3_9HYPH</name>
<organism evidence="7 8">
    <name type="scientific">Candidatus Raskinella chloraquaticus</name>
    <dbReference type="NCBI Taxonomy" id="1951219"/>
    <lineage>
        <taxon>Bacteria</taxon>
        <taxon>Pseudomonadati</taxon>
        <taxon>Pseudomonadota</taxon>
        <taxon>Alphaproteobacteria</taxon>
        <taxon>Hyphomicrobiales</taxon>
        <taxon>Phreatobacteraceae</taxon>
        <taxon>Candidatus Raskinella</taxon>
    </lineage>
</organism>
<dbReference type="GO" id="GO:0055085">
    <property type="term" value="P:transmembrane transport"/>
    <property type="evidence" value="ECO:0007669"/>
    <property type="project" value="UniProtKB-ARBA"/>
</dbReference>
<proteinExistence type="inferred from homology"/>
<evidence type="ECO:0000256" key="3">
    <source>
        <dbReference type="ARBA" id="ARBA00022448"/>
    </source>
</evidence>
<dbReference type="InterPro" id="IPR003593">
    <property type="entry name" value="AAA+_ATPase"/>
</dbReference>
<dbReference type="PROSITE" id="PS50893">
    <property type="entry name" value="ABC_TRANSPORTER_2"/>
    <property type="match status" value="1"/>
</dbReference>
<dbReference type="STRING" id="1827387.A4S15_05400"/>
<keyword evidence="3" id="KW-0813">Transport</keyword>
<dbReference type="InterPro" id="IPR003439">
    <property type="entry name" value="ABC_transporter-like_ATP-bd"/>
</dbReference>
<dbReference type="Gene3D" id="3.40.50.300">
    <property type="entry name" value="P-loop containing nucleotide triphosphate hydrolases"/>
    <property type="match status" value="1"/>
</dbReference>
<evidence type="ECO:0000313" key="7">
    <source>
        <dbReference type="EMBL" id="OQW53209.1"/>
    </source>
</evidence>
<dbReference type="PANTHER" id="PTHR43776:SF7">
    <property type="entry name" value="D,D-DIPEPTIDE TRANSPORT ATP-BINDING PROTEIN DDPF-RELATED"/>
    <property type="match status" value="1"/>
</dbReference>
<dbReference type="AlphaFoldDB" id="A0A1W9I0M3"/>
<dbReference type="NCBIfam" id="TIGR01727">
    <property type="entry name" value="oligo_HPY"/>
    <property type="match status" value="1"/>
</dbReference>
<dbReference type="GO" id="GO:0015833">
    <property type="term" value="P:peptide transport"/>
    <property type="evidence" value="ECO:0007669"/>
    <property type="project" value="InterPro"/>
</dbReference>
<evidence type="ECO:0000256" key="2">
    <source>
        <dbReference type="ARBA" id="ARBA00005417"/>
    </source>
</evidence>
<dbReference type="SMART" id="SM00382">
    <property type="entry name" value="AAA"/>
    <property type="match status" value="1"/>
</dbReference>
<comment type="similarity">
    <text evidence="2">Belongs to the ABC transporter superfamily.</text>
</comment>